<sequence>MAPICFAAALWSNASLGPWLAIGFAIAVLVVLSGLSSLLPPARRSESWAARATYGERIWMNRLAVPVCQADARPVSMLSLAGITGMAVMAGGAWLNDPVILGGGLAVYLAARFVFFDRLGALYVKMKGAHPLYRFWAMRPDNDNSVRRRAASH</sequence>
<accession>A0A916TM58</accession>
<evidence type="ECO:0000256" key="1">
    <source>
        <dbReference type="SAM" id="Phobius"/>
    </source>
</evidence>
<proteinExistence type="predicted"/>
<reference evidence="2" key="1">
    <citation type="journal article" date="2014" name="Int. J. Syst. Evol. Microbiol.">
        <title>Complete genome sequence of Corynebacterium casei LMG S-19264T (=DSM 44701T), isolated from a smear-ripened cheese.</title>
        <authorList>
            <consortium name="US DOE Joint Genome Institute (JGI-PGF)"/>
            <person name="Walter F."/>
            <person name="Albersmeier A."/>
            <person name="Kalinowski J."/>
            <person name="Ruckert C."/>
        </authorList>
    </citation>
    <scope>NUCLEOTIDE SEQUENCE</scope>
    <source>
        <strain evidence="2">CGMCC 1.12426</strain>
    </source>
</reference>
<organism evidence="2 3">
    <name type="scientific">Roseibium aquae</name>
    <dbReference type="NCBI Taxonomy" id="1323746"/>
    <lineage>
        <taxon>Bacteria</taxon>
        <taxon>Pseudomonadati</taxon>
        <taxon>Pseudomonadota</taxon>
        <taxon>Alphaproteobacteria</taxon>
        <taxon>Hyphomicrobiales</taxon>
        <taxon>Stappiaceae</taxon>
        <taxon>Roseibium</taxon>
    </lineage>
</organism>
<keyword evidence="3" id="KW-1185">Reference proteome</keyword>
<dbReference type="EMBL" id="BMFA01000008">
    <property type="protein sequence ID" value="GGB54787.1"/>
    <property type="molecule type" value="Genomic_DNA"/>
</dbReference>
<feature type="transmembrane region" description="Helical" evidence="1">
    <location>
        <begin position="100"/>
        <end position="124"/>
    </location>
</feature>
<dbReference type="AlphaFoldDB" id="A0A916TM58"/>
<keyword evidence="1" id="KW-0812">Transmembrane</keyword>
<protein>
    <submittedName>
        <fullName evidence="2">Uncharacterized protein</fullName>
    </submittedName>
</protein>
<dbReference type="InterPro" id="IPR046595">
    <property type="entry name" value="DUF6653"/>
</dbReference>
<keyword evidence="1" id="KW-0472">Membrane</keyword>
<dbReference type="Pfam" id="PF20358">
    <property type="entry name" value="DUF6653"/>
    <property type="match status" value="1"/>
</dbReference>
<keyword evidence="1" id="KW-1133">Transmembrane helix</keyword>
<evidence type="ECO:0000313" key="2">
    <source>
        <dbReference type="EMBL" id="GGB54787.1"/>
    </source>
</evidence>
<name>A0A916TM58_9HYPH</name>
<dbReference type="Proteomes" id="UP000605148">
    <property type="component" value="Unassembled WGS sequence"/>
</dbReference>
<evidence type="ECO:0000313" key="3">
    <source>
        <dbReference type="Proteomes" id="UP000605148"/>
    </source>
</evidence>
<feature type="transmembrane region" description="Helical" evidence="1">
    <location>
        <begin position="19"/>
        <end position="39"/>
    </location>
</feature>
<reference evidence="2" key="2">
    <citation type="submission" date="2020-09" db="EMBL/GenBank/DDBJ databases">
        <authorList>
            <person name="Sun Q."/>
            <person name="Zhou Y."/>
        </authorList>
    </citation>
    <scope>NUCLEOTIDE SEQUENCE</scope>
    <source>
        <strain evidence="2">CGMCC 1.12426</strain>
    </source>
</reference>
<gene>
    <name evidence="2" type="ORF">GCM10011316_28570</name>
</gene>
<comment type="caution">
    <text evidence="2">The sequence shown here is derived from an EMBL/GenBank/DDBJ whole genome shotgun (WGS) entry which is preliminary data.</text>
</comment>
<feature type="transmembrane region" description="Helical" evidence="1">
    <location>
        <begin position="75"/>
        <end position="94"/>
    </location>
</feature>
<dbReference type="OrthoDB" id="1442233at2"/>